<evidence type="ECO:0000256" key="5">
    <source>
        <dbReference type="ARBA" id="ARBA00023239"/>
    </source>
</evidence>
<proteinExistence type="inferred from homology"/>
<gene>
    <name evidence="13" type="ordered locus">Fbal_1238</name>
</gene>
<comment type="similarity">
    <text evidence="2">Belongs to the aldolase class II family. AraD/FucA subfamily.</text>
</comment>
<dbReference type="OrthoDB" id="5500703at2"/>
<keyword evidence="6" id="KW-0119">Carbohydrate metabolism</keyword>
<keyword evidence="3" id="KW-0479">Metal-binding</keyword>
<dbReference type="HOGENOM" id="CLU_006033_3_2_6"/>
<evidence type="ECO:0000256" key="9">
    <source>
        <dbReference type="ARBA" id="ARBA00044803"/>
    </source>
</evidence>
<comment type="catalytic activity">
    <reaction evidence="10">
        <text>3-dehydro-4-O-phospho-D-erythronate + H(+) = dihydroxyacetone phosphate + CO2</text>
        <dbReference type="Rhea" id="RHEA:52416"/>
        <dbReference type="ChEBI" id="CHEBI:15378"/>
        <dbReference type="ChEBI" id="CHEBI:16526"/>
        <dbReference type="ChEBI" id="CHEBI:57642"/>
        <dbReference type="ChEBI" id="CHEBI:136593"/>
        <dbReference type="EC" id="4.1.1.104"/>
    </reaction>
</comment>
<dbReference type="KEGG" id="fbl:Fbal_1238"/>
<evidence type="ECO:0000256" key="3">
    <source>
        <dbReference type="ARBA" id="ARBA00022723"/>
    </source>
</evidence>
<keyword evidence="4" id="KW-0862">Zinc</keyword>
<dbReference type="InterPro" id="IPR050197">
    <property type="entry name" value="Aldolase_class_II_sugar_metab"/>
</dbReference>
<feature type="domain" description="Class II aldolase/adducin N-terminal" evidence="12">
    <location>
        <begin position="15"/>
        <end position="194"/>
    </location>
</feature>
<dbReference type="Gene3D" id="3.40.225.10">
    <property type="entry name" value="Class II aldolase/adducin N-terminal domain"/>
    <property type="match status" value="1"/>
</dbReference>
<dbReference type="GO" id="GO:0019323">
    <property type="term" value="P:pentose catabolic process"/>
    <property type="evidence" value="ECO:0007669"/>
    <property type="project" value="InterPro"/>
</dbReference>
<comment type="catalytic activity">
    <reaction evidence="11">
        <text>3-dehydro-4-O-phospho-L-erythronate + H(+) = dihydroxyacetone phosphate + CO2</text>
        <dbReference type="Rhea" id="RHEA:52404"/>
        <dbReference type="ChEBI" id="CHEBI:15378"/>
        <dbReference type="ChEBI" id="CHEBI:16526"/>
        <dbReference type="ChEBI" id="CHEBI:57642"/>
        <dbReference type="ChEBI" id="CHEBI:136592"/>
        <dbReference type="EC" id="4.1.1.104"/>
    </reaction>
</comment>
<comment type="function">
    <text evidence="7">Catalyzes the decarboxylation of 3-oxo-tetronate 4-phosphate to dihydroxyacetone phosphate (DHAP) and CO(2).</text>
</comment>
<comment type="cofactor">
    <cofactor evidence="1">
        <name>Zn(2+)</name>
        <dbReference type="ChEBI" id="CHEBI:29105"/>
    </cofactor>
</comment>
<dbReference type="AlphaFoldDB" id="E1SL69"/>
<evidence type="ECO:0000256" key="7">
    <source>
        <dbReference type="ARBA" id="ARBA00044745"/>
    </source>
</evidence>
<dbReference type="GO" id="GO:0016832">
    <property type="term" value="F:aldehyde-lyase activity"/>
    <property type="evidence" value="ECO:0007669"/>
    <property type="project" value="InterPro"/>
</dbReference>
<evidence type="ECO:0000313" key="14">
    <source>
        <dbReference type="Proteomes" id="UP000006683"/>
    </source>
</evidence>
<dbReference type="EC" id="4.1.1.104" evidence="8"/>
<evidence type="ECO:0000256" key="11">
    <source>
        <dbReference type="ARBA" id="ARBA00048603"/>
    </source>
</evidence>
<evidence type="ECO:0000259" key="12">
    <source>
        <dbReference type="SMART" id="SM01007"/>
    </source>
</evidence>
<name>E1SL69_FERBD</name>
<dbReference type="InterPro" id="IPR001303">
    <property type="entry name" value="Aldolase_II/adducin_N"/>
</dbReference>
<evidence type="ECO:0000256" key="1">
    <source>
        <dbReference type="ARBA" id="ARBA00001947"/>
    </source>
</evidence>
<dbReference type="Pfam" id="PF00596">
    <property type="entry name" value="Aldolase_II"/>
    <property type="match status" value="1"/>
</dbReference>
<sequence length="217" mass="23753">MNLAALHQQEQALRQQMVELGRSLFARGYATGGAGNLSVKLADSTILATPTGASLGRLQADTLSKVSLEGEHLSGDRPSKEVQFHLAMYRANPDFGAVVHLHCTHLTALSCRADLNPDNVIRPFTPYYVMRVGKLPLVPYYAPGASEIARDLAALSADHRAMLLANHGPVVTGTSLINAVDNMEELEETAKLMLMLENQPIRYLTEDQISELERRYG</sequence>
<evidence type="ECO:0000256" key="8">
    <source>
        <dbReference type="ARBA" id="ARBA00044772"/>
    </source>
</evidence>
<dbReference type="Proteomes" id="UP000006683">
    <property type="component" value="Chromosome"/>
</dbReference>
<dbReference type="FunFam" id="3.40.225.10:FF:000008">
    <property type="entry name" value="Sugar aldolase"/>
    <property type="match status" value="1"/>
</dbReference>
<dbReference type="InterPro" id="IPR050013">
    <property type="entry name" value="OtnC"/>
</dbReference>
<dbReference type="GeneID" id="67181470"/>
<dbReference type="RefSeq" id="WP_013344753.1">
    <property type="nucleotide sequence ID" value="NC_014541.1"/>
</dbReference>
<organism evidence="13 14">
    <name type="scientific">Ferrimonas balearica (strain DSM 9799 / CCM 4581 / KCTC 23876 / PAT)</name>
    <dbReference type="NCBI Taxonomy" id="550540"/>
    <lineage>
        <taxon>Bacteria</taxon>
        <taxon>Pseudomonadati</taxon>
        <taxon>Pseudomonadota</taxon>
        <taxon>Gammaproteobacteria</taxon>
        <taxon>Alteromonadales</taxon>
        <taxon>Ferrimonadaceae</taxon>
        <taxon>Ferrimonas</taxon>
    </lineage>
</organism>
<evidence type="ECO:0000256" key="10">
    <source>
        <dbReference type="ARBA" id="ARBA00047520"/>
    </source>
</evidence>
<evidence type="ECO:0000256" key="2">
    <source>
        <dbReference type="ARBA" id="ARBA00010037"/>
    </source>
</evidence>
<dbReference type="NCBIfam" id="NF006000">
    <property type="entry name" value="PRK08130.1"/>
    <property type="match status" value="1"/>
</dbReference>
<dbReference type="NCBIfam" id="NF043034">
    <property type="entry name" value="OxoTetrPhDc"/>
    <property type="match status" value="1"/>
</dbReference>
<evidence type="ECO:0000313" key="13">
    <source>
        <dbReference type="EMBL" id="ADN75447.1"/>
    </source>
</evidence>
<keyword evidence="14" id="KW-1185">Reference proteome</keyword>
<dbReference type="SUPFAM" id="SSF53639">
    <property type="entry name" value="AraD/HMP-PK domain-like"/>
    <property type="match status" value="1"/>
</dbReference>
<protein>
    <recommendedName>
        <fullName evidence="9">3-oxo-tetronate 4-phosphate decarboxylase</fullName>
        <ecNumber evidence="8">4.1.1.104</ecNumber>
    </recommendedName>
</protein>
<evidence type="ECO:0000256" key="4">
    <source>
        <dbReference type="ARBA" id="ARBA00022833"/>
    </source>
</evidence>
<dbReference type="EMBL" id="CP002209">
    <property type="protein sequence ID" value="ADN75447.1"/>
    <property type="molecule type" value="Genomic_DNA"/>
</dbReference>
<dbReference type="InterPro" id="IPR036409">
    <property type="entry name" value="Aldolase_II/adducin_N_sf"/>
</dbReference>
<dbReference type="GO" id="GO:0046872">
    <property type="term" value="F:metal ion binding"/>
    <property type="evidence" value="ECO:0007669"/>
    <property type="project" value="UniProtKB-KW"/>
</dbReference>
<evidence type="ECO:0000256" key="6">
    <source>
        <dbReference type="ARBA" id="ARBA00023277"/>
    </source>
</evidence>
<keyword evidence="5" id="KW-0456">Lyase</keyword>
<dbReference type="eggNOG" id="COG0235">
    <property type="taxonomic scope" value="Bacteria"/>
</dbReference>
<accession>E1SL69</accession>
<dbReference type="PANTHER" id="PTHR22789:SF0">
    <property type="entry name" value="3-OXO-TETRONATE 4-PHOSPHATE DECARBOXYLASE-RELATED"/>
    <property type="match status" value="1"/>
</dbReference>
<dbReference type="PANTHER" id="PTHR22789">
    <property type="entry name" value="FUCULOSE PHOSPHATE ALDOLASE"/>
    <property type="match status" value="1"/>
</dbReference>
<reference evidence="13 14" key="1">
    <citation type="journal article" date="2010" name="Stand. Genomic Sci.">
        <title>Complete genome sequence of Ferrimonas balearica type strain (PAT).</title>
        <authorList>
            <person name="Nolan M."/>
            <person name="Sikorski J."/>
            <person name="Davenport K."/>
            <person name="Lucas S."/>
            <person name="Glavina Del Rio T."/>
            <person name="Tice H."/>
            <person name="Cheng J."/>
            <person name="Goodwin L."/>
            <person name="Pitluck S."/>
            <person name="Liolios K."/>
            <person name="Ivanova N."/>
            <person name="Mavromatis K."/>
            <person name="Ovchinnikova G."/>
            <person name="Pati A."/>
            <person name="Chen A."/>
            <person name="Palaniappan K."/>
            <person name="Land M."/>
            <person name="Hauser L."/>
            <person name="Chang Y."/>
            <person name="Jeffries C."/>
            <person name="Tapia R."/>
            <person name="Brettin T."/>
            <person name="Detter J."/>
            <person name="Han C."/>
            <person name="Yasawong M."/>
            <person name="Rohde M."/>
            <person name="Tindall B."/>
            <person name="Goker M."/>
            <person name="Woyke T."/>
            <person name="Bristow J."/>
            <person name="Eisen J."/>
            <person name="Markowitz V."/>
            <person name="Hugenholtz P."/>
            <person name="Kyrpides N."/>
            <person name="Klenk H."/>
            <person name="Lapidus A."/>
        </authorList>
    </citation>
    <scope>NUCLEOTIDE SEQUENCE [LARGE SCALE GENOMIC DNA]</scope>
    <source>
        <strain evidence="14">DSM 9799 / CCM 4581 / KCTC 23876 / PAT</strain>
    </source>
</reference>
<dbReference type="GO" id="GO:0005829">
    <property type="term" value="C:cytosol"/>
    <property type="evidence" value="ECO:0007669"/>
    <property type="project" value="TreeGrafter"/>
</dbReference>
<dbReference type="SMART" id="SM01007">
    <property type="entry name" value="Aldolase_II"/>
    <property type="match status" value="1"/>
</dbReference>
<dbReference type="STRING" id="550540.Fbal_1238"/>